<reference evidence="1 3" key="1">
    <citation type="journal article" date="2017" name="Nature">
        <title>The sunflower genome provides insights into oil metabolism, flowering and Asterid evolution.</title>
        <authorList>
            <person name="Badouin H."/>
            <person name="Gouzy J."/>
            <person name="Grassa C.J."/>
            <person name="Murat F."/>
            <person name="Staton S.E."/>
            <person name="Cottret L."/>
            <person name="Lelandais-Briere C."/>
            <person name="Owens G.L."/>
            <person name="Carrere S."/>
            <person name="Mayjonade B."/>
            <person name="Legrand L."/>
            <person name="Gill N."/>
            <person name="Kane N.C."/>
            <person name="Bowers J.E."/>
            <person name="Hubner S."/>
            <person name="Bellec A."/>
            <person name="Berard A."/>
            <person name="Berges H."/>
            <person name="Blanchet N."/>
            <person name="Boniface M.C."/>
            <person name="Brunel D."/>
            <person name="Catrice O."/>
            <person name="Chaidir N."/>
            <person name="Claudel C."/>
            <person name="Donnadieu C."/>
            <person name="Faraut T."/>
            <person name="Fievet G."/>
            <person name="Helmstetter N."/>
            <person name="King M."/>
            <person name="Knapp S.J."/>
            <person name="Lai Z."/>
            <person name="Le Paslier M.C."/>
            <person name="Lippi Y."/>
            <person name="Lorenzon L."/>
            <person name="Mandel J.R."/>
            <person name="Marage G."/>
            <person name="Marchand G."/>
            <person name="Marquand E."/>
            <person name="Bret-Mestries E."/>
            <person name="Morien E."/>
            <person name="Nambeesan S."/>
            <person name="Nguyen T."/>
            <person name="Pegot-Espagnet P."/>
            <person name="Pouilly N."/>
            <person name="Raftis F."/>
            <person name="Sallet E."/>
            <person name="Schiex T."/>
            <person name="Thomas J."/>
            <person name="Vandecasteele C."/>
            <person name="Vares D."/>
            <person name="Vear F."/>
            <person name="Vautrin S."/>
            <person name="Crespi M."/>
            <person name="Mangin B."/>
            <person name="Burke J.M."/>
            <person name="Salse J."/>
            <person name="Munos S."/>
            <person name="Vincourt P."/>
            <person name="Rieseberg L.H."/>
            <person name="Langlade N.B."/>
        </authorList>
    </citation>
    <scope>NUCLEOTIDE SEQUENCE [LARGE SCALE GENOMIC DNA]</scope>
    <source>
        <strain evidence="3">cv. SF193</strain>
        <tissue evidence="1">Leaves</tissue>
    </source>
</reference>
<proteinExistence type="predicted"/>
<reference evidence="1" key="3">
    <citation type="submission" date="2020-06" db="EMBL/GenBank/DDBJ databases">
        <title>Helianthus annuus Genome sequencing and assembly Release 2.</title>
        <authorList>
            <person name="Gouzy J."/>
            <person name="Langlade N."/>
            <person name="Munos S."/>
        </authorList>
    </citation>
    <scope>NUCLEOTIDE SEQUENCE</scope>
    <source>
        <tissue evidence="1">Leaves</tissue>
    </source>
</reference>
<evidence type="ECO:0000313" key="2">
    <source>
        <dbReference type="EMBL" id="OTG20489.1"/>
    </source>
</evidence>
<protein>
    <submittedName>
        <fullName evidence="2">Uncharacterized protein</fullName>
    </submittedName>
</protein>
<organism evidence="2 3">
    <name type="scientific">Helianthus annuus</name>
    <name type="common">Common sunflower</name>
    <dbReference type="NCBI Taxonomy" id="4232"/>
    <lineage>
        <taxon>Eukaryota</taxon>
        <taxon>Viridiplantae</taxon>
        <taxon>Streptophyta</taxon>
        <taxon>Embryophyta</taxon>
        <taxon>Tracheophyta</taxon>
        <taxon>Spermatophyta</taxon>
        <taxon>Magnoliopsida</taxon>
        <taxon>eudicotyledons</taxon>
        <taxon>Gunneridae</taxon>
        <taxon>Pentapetalae</taxon>
        <taxon>asterids</taxon>
        <taxon>campanulids</taxon>
        <taxon>Asterales</taxon>
        <taxon>Asteraceae</taxon>
        <taxon>Asteroideae</taxon>
        <taxon>Heliantheae alliance</taxon>
        <taxon>Heliantheae</taxon>
        <taxon>Helianthus</taxon>
    </lineage>
</organism>
<dbReference type="EMBL" id="CM007896">
    <property type="protein sequence ID" value="OTG20489.1"/>
    <property type="molecule type" value="Genomic_DNA"/>
</dbReference>
<gene>
    <name evidence="2" type="ORF">HannXRQ_Chr07g0193691</name>
    <name evidence="1" type="ORF">HanXRQr2_Chr04g0163331</name>
</gene>
<dbReference type="Proteomes" id="UP000215914">
    <property type="component" value="Chromosome 7"/>
</dbReference>
<dbReference type="EMBL" id="MNCJ02000319">
    <property type="protein sequence ID" value="KAF5809938.1"/>
    <property type="molecule type" value="Genomic_DNA"/>
</dbReference>
<reference evidence="2" key="2">
    <citation type="submission" date="2017-02" db="EMBL/GenBank/DDBJ databases">
        <title>Sunflower complete genome.</title>
        <authorList>
            <person name="Langlade N."/>
            <person name="Munos S."/>
        </authorList>
    </citation>
    <scope>NUCLEOTIDE SEQUENCE [LARGE SCALE GENOMIC DNA]</scope>
    <source>
        <tissue evidence="2">Leaves</tissue>
    </source>
</reference>
<dbReference type="AlphaFoldDB" id="A0A251UBM2"/>
<keyword evidence="3" id="KW-1185">Reference proteome</keyword>
<accession>A0A251UBM2</accession>
<sequence>MFLFLETSYPCVRRFALIVKKKKRELTRNNNQSVFNAIDERTRQNRLSTVFYVF</sequence>
<dbReference type="InParanoid" id="A0A251UBM2"/>
<evidence type="ECO:0000313" key="3">
    <source>
        <dbReference type="Proteomes" id="UP000215914"/>
    </source>
</evidence>
<name>A0A251UBM2_HELAN</name>
<evidence type="ECO:0000313" key="1">
    <source>
        <dbReference type="EMBL" id="KAF5809938.1"/>
    </source>
</evidence>
<dbReference type="Gramene" id="mRNA:HanXRQr2_Chr04g0163331">
    <property type="protein sequence ID" value="CDS:HanXRQr2_Chr04g0163331.1"/>
    <property type="gene ID" value="HanXRQr2_Chr04g0163331"/>
</dbReference>